<evidence type="ECO:0000256" key="1">
    <source>
        <dbReference type="ARBA" id="ARBA00022801"/>
    </source>
</evidence>
<dbReference type="AlphaFoldDB" id="A0ABD3NCN6"/>
<dbReference type="Proteomes" id="UP001530315">
    <property type="component" value="Unassembled WGS sequence"/>
</dbReference>
<dbReference type="InterPro" id="IPR003697">
    <property type="entry name" value="Maf-like"/>
</dbReference>
<protein>
    <submittedName>
        <fullName evidence="2">Uncharacterized protein</fullName>
    </submittedName>
</protein>
<evidence type="ECO:0000313" key="2">
    <source>
        <dbReference type="EMBL" id="KAL3773778.1"/>
    </source>
</evidence>
<gene>
    <name evidence="2" type="ORF">ACHAW5_002986</name>
</gene>
<dbReference type="Pfam" id="PF02545">
    <property type="entry name" value="Maf"/>
    <property type="match status" value="1"/>
</dbReference>
<comment type="caution">
    <text evidence="2">The sequence shown here is derived from an EMBL/GenBank/DDBJ whole genome shotgun (WGS) entry which is preliminary data.</text>
</comment>
<keyword evidence="1" id="KW-0378">Hydrolase</keyword>
<reference evidence="2 3" key="1">
    <citation type="submission" date="2024-10" db="EMBL/GenBank/DDBJ databases">
        <title>Updated reference genomes for cyclostephanoid diatoms.</title>
        <authorList>
            <person name="Roberts W.R."/>
            <person name="Alverson A.J."/>
        </authorList>
    </citation>
    <scope>NUCLEOTIDE SEQUENCE [LARGE SCALE GENOMIC DNA]</scope>
    <source>
        <strain evidence="2 3">AJA276-08</strain>
    </source>
</reference>
<dbReference type="EMBL" id="JALLAZ020001508">
    <property type="protein sequence ID" value="KAL3773778.1"/>
    <property type="molecule type" value="Genomic_DNA"/>
</dbReference>
<dbReference type="PANTHER" id="PTHR43213:SF4">
    <property type="entry name" value="7-METHYL-GTP PYROPHOSPHATASE"/>
    <property type="match status" value="1"/>
</dbReference>
<organism evidence="2 3">
    <name type="scientific">Stephanodiscus triporus</name>
    <dbReference type="NCBI Taxonomy" id="2934178"/>
    <lineage>
        <taxon>Eukaryota</taxon>
        <taxon>Sar</taxon>
        <taxon>Stramenopiles</taxon>
        <taxon>Ochrophyta</taxon>
        <taxon>Bacillariophyta</taxon>
        <taxon>Coscinodiscophyceae</taxon>
        <taxon>Thalassiosirophycidae</taxon>
        <taxon>Stephanodiscales</taxon>
        <taxon>Stephanodiscaceae</taxon>
        <taxon>Stephanodiscus</taxon>
    </lineage>
</organism>
<keyword evidence="3" id="KW-1185">Reference proteome</keyword>
<dbReference type="InterPro" id="IPR029001">
    <property type="entry name" value="ITPase-like_fam"/>
</dbReference>
<name>A0ABD3NCN6_9STRA</name>
<dbReference type="PANTHER" id="PTHR43213">
    <property type="entry name" value="BIFUNCTIONAL DTTP/UTP PYROPHOSPHATASE/METHYLTRANSFERASE PROTEIN-RELATED"/>
    <property type="match status" value="1"/>
</dbReference>
<dbReference type="Gene3D" id="3.90.950.10">
    <property type="match status" value="1"/>
</dbReference>
<evidence type="ECO:0000313" key="3">
    <source>
        <dbReference type="Proteomes" id="UP001530315"/>
    </source>
</evidence>
<dbReference type="SUPFAM" id="SSF52972">
    <property type="entry name" value="ITPase-like"/>
    <property type="match status" value="1"/>
</dbReference>
<sequence>MNVRHVAVPTSVEEARAFVSGYGDGAPCYTVGACVLAHHPTGLRCGGIEVASVHFGRTIADPDPRHLVDRLLDAGAPILGCAGGLMIEHPLVREHVVAIDGTEDSVMGLSKDLVERLMDELREKLDGIGVGTVERCRRDATRVGPTLTFPHQEGLADKSSRAGGRVLRWNVGP</sequence>
<accession>A0ABD3NCN6</accession>
<dbReference type="GO" id="GO:0016787">
    <property type="term" value="F:hydrolase activity"/>
    <property type="evidence" value="ECO:0007669"/>
    <property type="project" value="UniProtKB-KW"/>
</dbReference>
<proteinExistence type="predicted"/>